<dbReference type="EC" id="3.1.1.29" evidence="1 7"/>
<organism evidence="10 11">
    <name type="scientific">Campylobacter blaseri</name>
    <dbReference type="NCBI Taxonomy" id="2042961"/>
    <lineage>
        <taxon>Bacteria</taxon>
        <taxon>Pseudomonadati</taxon>
        <taxon>Campylobacterota</taxon>
        <taxon>Epsilonproteobacteria</taxon>
        <taxon>Campylobacterales</taxon>
        <taxon>Campylobacteraceae</taxon>
        <taxon>Campylobacter</taxon>
    </lineage>
</organism>
<sequence length="180" mass="20046">MILVVGLGNIGKKYDLTRHNIGFMLIDKIIDDAYIDITSSKFQGELYKKGSLLLLKPHTFMNLSGNSVKAVKDFYKPERIIVVHDDLDLNYGAVRFKKGGSSGGHNGIKSIDGLIGNDYERVRLGIGKSSNSAIDHVLGKFNEDEKQYLEEFLTHSKKAVLELVKSDLATVRNSFTRKGI</sequence>
<dbReference type="GO" id="GO:0005737">
    <property type="term" value="C:cytoplasm"/>
    <property type="evidence" value="ECO:0007669"/>
    <property type="project" value="UniProtKB-SubCell"/>
</dbReference>
<dbReference type="AlphaFoldDB" id="A0A2P8R160"/>
<dbReference type="EMBL" id="PDHH01000003">
    <property type="protein sequence ID" value="PSM52229.1"/>
    <property type="molecule type" value="Genomic_DNA"/>
</dbReference>
<dbReference type="CDD" id="cd00462">
    <property type="entry name" value="PTH"/>
    <property type="match status" value="1"/>
</dbReference>
<dbReference type="GO" id="GO:0004045">
    <property type="term" value="F:peptidyl-tRNA hydrolase activity"/>
    <property type="evidence" value="ECO:0007669"/>
    <property type="project" value="UniProtKB-UniRule"/>
</dbReference>
<dbReference type="GO" id="GO:0000049">
    <property type="term" value="F:tRNA binding"/>
    <property type="evidence" value="ECO:0007669"/>
    <property type="project" value="UniProtKB-UniRule"/>
</dbReference>
<dbReference type="PANTHER" id="PTHR17224">
    <property type="entry name" value="PEPTIDYL-TRNA HYDROLASE"/>
    <property type="match status" value="1"/>
</dbReference>
<feature type="site" description="Stabilizes the basic form of H active site to accept a proton" evidence="7">
    <location>
        <position position="85"/>
    </location>
</feature>
<dbReference type="InterPro" id="IPR018171">
    <property type="entry name" value="Pept_tRNA_hydro_CS"/>
</dbReference>
<dbReference type="HAMAP" id="MF_00083">
    <property type="entry name" value="Pept_tRNA_hydro_bact"/>
    <property type="match status" value="1"/>
</dbReference>
<dbReference type="RefSeq" id="WP_106870879.1">
    <property type="nucleotide sequence ID" value="NZ_CP053841.1"/>
</dbReference>
<dbReference type="Pfam" id="PF01195">
    <property type="entry name" value="Pept_tRNA_hydro"/>
    <property type="match status" value="1"/>
</dbReference>
<comment type="subcellular location">
    <subcellularLocation>
        <location evidence="7">Cytoplasm</location>
    </subcellularLocation>
</comment>
<feature type="binding site" evidence="7">
    <location>
        <position position="62"/>
    </location>
    <ligand>
        <name>tRNA</name>
        <dbReference type="ChEBI" id="CHEBI:17843"/>
    </ligand>
</feature>
<dbReference type="SUPFAM" id="SSF53178">
    <property type="entry name" value="Peptidyl-tRNA hydrolase-like"/>
    <property type="match status" value="1"/>
</dbReference>
<comment type="caution">
    <text evidence="10">The sequence shown here is derived from an EMBL/GenBank/DDBJ whole genome shotgun (WGS) entry which is preliminary data.</text>
</comment>
<protein>
    <recommendedName>
        <fullName evidence="6 7">Peptidyl-tRNA hydrolase</fullName>
        <shortName evidence="7">Pth</shortName>
        <ecNumber evidence="1 7">3.1.1.29</ecNumber>
    </recommendedName>
</protein>
<feature type="active site" description="Proton acceptor" evidence="7">
    <location>
        <position position="19"/>
    </location>
</feature>
<evidence type="ECO:0000256" key="6">
    <source>
        <dbReference type="ARBA" id="ARBA00050038"/>
    </source>
</evidence>
<dbReference type="NCBIfam" id="TIGR00447">
    <property type="entry name" value="pth"/>
    <property type="match status" value="1"/>
</dbReference>
<comment type="function">
    <text evidence="7">Hydrolyzes ribosome-free peptidyl-tRNAs (with 1 or more amino acids incorporated), which drop off the ribosome during protein synthesis, or as a result of ribosome stalling.</text>
</comment>
<comment type="subunit">
    <text evidence="7">Monomer.</text>
</comment>
<accession>A0A2P8R160</accession>
<dbReference type="FunFam" id="3.40.50.1470:FF:000001">
    <property type="entry name" value="Peptidyl-tRNA hydrolase"/>
    <property type="match status" value="1"/>
</dbReference>
<evidence type="ECO:0000256" key="4">
    <source>
        <dbReference type="ARBA" id="ARBA00022884"/>
    </source>
</evidence>
<keyword evidence="3 7" id="KW-0378">Hydrolase</keyword>
<reference evidence="11" key="1">
    <citation type="submission" date="2017-10" db="EMBL/GenBank/DDBJ databases">
        <title>Campylobacter species from seals.</title>
        <authorList>
            <person name="Gilbert M.J."/>
            <person name="Zomer A.L."/>
            <person name="Timmerman A.J."/>
            <person name="Duim B."/>
            <person name="Wagenaar J.A."/>
        </authorList>
    </citation>
    <scope>NUCLEOTIDE SEQUENCE [LARGE SCALE GENOMIC DNA]</scope>
    <source>
        <strain evidence="11">17S00004-5</strain>
    </source>
</reference>
<keyword evidence="2 7" id="KW-0820">tRNA-binding</keyword>
<feature type="binding site" evidence="7">
    <location>
        <position position="60"/>
    </location>
    <ligand>
        <name>tRNA</name>
        <dbReference type="ChEBI" id="CHEBI:17843"/>
    </ligand>
</feature>
<dbReference type="GO" id="GO:0006515">
    <property type="term" value="P:protein quality control for misfolded or incompletely synthesized proteins"/>
    <property type="evidence" value="ECO:0007669"/>
    <property type="project" value="UniProtKB-UniRule"/>
</dbReference>
<dbReference type="PROSITE" id="PS01195">
    <property type="entry name" value="PEPT_TRNA_HYDROL_1"/>
    <property type="match status" value="1"/>
</dbReference>
<dbReference type="PROSITE" id="PS01196">
    <property type="entry name" value="PEPT_TRNA_HYDROL_2"/>
    <property type="match status" value="1"/>
</dbReference>
<keyword evidence="11" id="KW-1185">Reference proteome</keyword>
<dbReference type="Gene3D" id="3.40.50.1470">
    <property type="entry name" value="Peptidyl-tRNA hydrolase"/>
    <property type="match status" value="1"/>
</dbReference>
<feature type="binding site" evidence="7">
    <location>
        <position position="14"/>
    </location>
    <ligand>
        <name>tRNA</name>
        <dbReference type="ChEBI" id="CHEBI:17843"/>
    </ligand>
</feature>
<comment type="similarity">
    <text evidence="5 7 9">Belongs to the PTH family.</text>
</comment>
<evidence type="ECO:0000256" key="3">
    <source>
        <dbReference type="ARBA" id="ARBA00022801"/>
    </source>
</evidence>
<comment type="function">
    <text evidence="7">Catalyzes the release of premature peptidyl moieties from peptidyl-tRNA molecules trapped in stalled 50S ribosomal subunits, and thus maintains levels of free tRNAs and 50S ribosomes.</text>
</comment>
<proteinExistence type="inferred from homology"/>
<dbReference type="InterPro" id="IPR001328">
    <property type="entry name" value="Pept_tRNA_hydro"/>
</dbReference>
<dbReference type="GO" id="GO:0072344">
    <property type="term" value="P:rescue of stalled ribosome"/>
    <property type="evidence" value="ECO:0007669"/>
    <property type="project" value="UniProtKB-UniRule"/>
</dbReference>
<keyword evidence="4 7" id="KW-0694">RNA-binding</keyword>
<dbReference type="Proteomes" id="UP000240535">
    <property type="component" value="Unassembled WGS sequence"/>
</dbReference>
<comment type="catalytic activity">
    <reaction evidence="7 8">
        <text>an N-acyl-L-alpha-aminoacyl-tRNA + H2O = an N-acyl-L-amino acid + a tRNA + H(+)</text>
        <dbReference type="Rhea" id="RHEA:54448"/>
        <dbReference type="Rhea" id="RHEA-COMP:10123"/>
        <dbReference type="Rhea" id="RHEA-COMP:13883"/>
        <dbReference type="ChEBI" id="CHEBI:15377"/>
        <dbReference type="ChEBI" id="CHEBI:15378"/>
        <dbReference type="ChEBI" id="CHEBI:59874"/>
        <dbReference type="ChEBI" id="CHEBI:78442"/>
        <dbReference type="ChEBI" id="CHEBI:138191"/>
        <dbReference type="EC" id="3.1.1.29"/>
    </reaction>
</comment>
<feature type="site" description="Discriminates between blocked and unblocked aminoacyl-tRNA" evidence="7">
    <location>
        <position position="9"/>
    </location>
</feature>
<dbReference type="InterPro" id="IPR036416">
    <property type="entry name" value="Pept_tRNA_hydro_sf"/>
</dbReference>
<dbReference type="PANTHER" id="PTHR17224:SF1">
    <property type="entry name" value="PEPTIDYL-TRNA HYDROLASE"/>
    <property type="match status" value="1"/>
</dbReference>
<dbReference type="OrthoDB" id="9800507at2"/>
<evidence type="ECO:0000256" key="8">
    <source>
        <dbReference type="RuleBase" id="RU000673"/>
    </source>
</evidence>
<name>A0A2P8R160_9BACT</name>
<evidence type="ECO:0000256" key="9">
    <source>
        <dbReference type="RuleBase" id="RU004320"/>
    </source>
</evidence>
<evidence type="ECO:0000313" key="10">
    <source>
        <dbReference type="EMBL" id="PSM52229.1"/>
    </source>
</evidence>
<keyword evidence="7" id="KW-0963">Cytoplasm</keyword>
<feature type="binding site" evidence="7">
    <location>
        <position position="106"/>
    </location>
    <ligand>
        <name>tRNA</name>
        <dbReference type="ChEBI" id="CHEBI:17843"/>
    </ligand>
</feature>
<evidence type="ECO:0000313" key="11">
    <source>
        <dbReference type="Proteomes" id="UP000240535"/>
    </source>
</evidence>
<evidence type="ECO:0000256" key="7">
    <source>
        <dbReference type="HAMAP-Rule" id="MF_00083"/>
    </source>
</evidence>
<evidence type="ECO:0000256" key="5">
    <source>
        <dbReference type="ARBA" id="ARBA00038063"/>
    </source>
</evidence>
<gene>
    <name evidence="7" type="primary">pth</name>
    <name evidence="10" type="ORF">CQ405_04020</name>
</gene>
<evidence type="ECO:0000256" key="1">
    <source>
        <dbReference type="ARBA" id="ARBA00013260"/>
    </source>
</evidence>
<evidence type="ECO:0000256" key="2">
    <source>
        <dbReference type="ARBA" id="ARBA00022555"/>
    </source>
</evidence>